<keyword evidence="2" id="KW-1185">Reference proteome</keyword>
<protein>
    <submittedName>
        <fullName evidence="1">Uncharacterized protein</fullName>
    </submittedName>
</protein>
<name>A0A2P5FVV9_TREOI</name>
<accession>A0A2P5FVV9</accession>
<organism evidence="1 2">
    <name type="scientific">Trema orientale</name>
    <name type="common">Charcoal tree</name>
    <name type="synonym">Celtis orientalis</name>
    <dbReference type="NCBI Taxonomy" id="63057"/>
    <lineage>
        <taxon>Eukaryota</taxon>
        <taxon>Viridiplantae</taxon>
        <taxon>Streptophyta</taxon>
        <taxon>Embryophyta</taxon>
        <taxon>Tracheophyta</taxon>
        <taxon>Spermatophyta</taxon>
        <taxon>Magnoliopsida</taxon>
        <taxon>eudicotyledons</taxon>
        <taxon>Gunneridae</taxon>
        <taxon>Pentapetalae</taxon>
        <taxon>rosids</taxon>
        <taxon>fabids</taxon>
        <taxon>Rosales</taxon>
        <taxon>Cannabaceae</taxon>
        <taxon>Trema</taxon>
    </lineage>
</organism>
<evidence type="ECO:0000313" key="1">
    <source>
        <dbReference type="EMBL" id="POO01924.1"/>
    </source>
</evidence>
<sequence>MVFYDLWPSIKAAHSFSSKQSVFSFSARAYHWLLKDLLCGAALTHEFLTSSRSYLGFLGILVNLGTSPYERAIRLFAPPSI</sequence>
<reference evidence="2" key="1">
    <citation type="submission" date="2016-06" db="EMBL/GenBank/DDBJ databases">
        <title>Parallel loss of symbiosis genes in relatives of nitrogen-fixing non-legume Parasponia.</title>
        <authorList>
            <person name="Van Velzen R."/>
            <person name="Holmer R."/>
            <person name="Bu F."/>
            <person name="Rutten L."/>
            <person name="Van Zeijl A."/>
            <person name="Liu W."/>
            <person name="Santuari L."/>
            <person name="Cao Q."/>
            <person name="Sharma T."/>
            <person name="Shen D."/>
            <person name="Roswanjaya Y."/>
            <person name="Wardhani T."/>
            <person name="Kalhor M.S."/>
            <person name="Jansen J."/>
            <person name="Van den Hoogen J."/>
            <person name="Gungor B."/>
            <person name="Hartog M."/>
            <person name="Hontelez J."/>
            <person name="Verver J."/>
            <person name="Yang W.-C."/>
            <person name="Schijlen E."/>
            <person name="Repin R."/>
            <person name="Schilthuizen M."/>
            <person name="Schranz E."/>
            <person name="Heidstra R."/>
            <person name="Miyata K."/>
            <person name="Fedorova E."/>
            <person name="Kohlen W."/>
            <person name="Bisseling T."/>
            <person name="Smit S."/>
            <person name="Geurts R."/>
        </authorList>
    </citation>
    <scope>NUCLEOTIDE SEQUENCE [LARGE SCALE GENOMIC DNA]</scope>
    <source>
        <strain evidence="2">cv. RG33-2</strain>
    </source>
</reference>
<proteinExistence type="predicted"/>
<comment type="caution">
    <text evidence="1">The sequence shown here is derived from an EMBL/GenBank/DDBJ whole genome shotgun (WGS) entry which is preliminary data.</text>
</comment>
<dbReference type="AlphaFoldDB" id="A0A2P5FVV9"/>
<dbReference type="EMBL" id="JXTC01000006">
    <property type="protein sequence ID" value="POO01924.1"/>
    <property type="molecule type" value="Genomic_DNA"/>
</dbReference>
<evidence type="ECO:0000313" key="2">
    <source>
        <dbReference type="Proteomes" id="UP000237000"/>
    </source>
</evidence>
<dbReference type="InParanoid" id="A0A2P5FVV9"/>
<dbReference type="Proteomes" id="UP000237000">
    <property type="component" value="Unassembled WGS sequence"/>
</dbReference>
<gene>
    <name evidence="1" type="ORF">TorRG33x02_022160</name>
</gene>